<dbReference type="HOGENOM" id="CLU_1465516_0_0_5"/>
<reference evidence="2" key="1">
    <citation type="submission" date="2008-03" db="EMBL/GenBank/DDBJ databases">
        <title>Complete sequence of chromosome of Beijerinckia indica subsp. indica ATCC 9039.</title>
        <authorList>
            <consortium name="US DOE Joint Genome Institute"/>
            <person name="Copeland A."/>
            <person name="Lucas S."/>
            <person name="Lapidus A."/>
            <person name="Glavina del Rio T."/>
            <person name="Dalin E."/>
            <person name="Tice H."/>
            <person name="Bruce D."/>
            <person name="Goodwin L."/>
            <person name="Pitluck S."/>
            <person name="LaButti K."/>
            <person name="Schmutz J."/>
            <person name="Larimer F."/>
            <person name="Land M."/>
            <person name="Hauser L."/>
            <person name="Kyrpides N."/>
            <person name="Mikhailova N."/>
            <person name="Dunfield P.F."/>
            <person name="Dedysh S.N."/>
            <person name="Liesack W."/>
            <person name="Saw J.H."/>
            <person name="Alam M."/>
            <person name="Chen Y."/>
            <person name="Murrell J.C."/>
            <person name="Richardson P."/>
        </authorList>
    </citation>
    <scope>NUCLEOTIDE SEQUENCE [LARGE SCALE GENOMIC DNA]</scope>
    <source>
        <strain evidence="2">ATCC 9039 / DSM 1715 / NCIMB 8712</strain>
    </source>
</reference>
<proteinExistence type="predicted"/>
<dbReference type="KEGG" id="bid:Bind_2161"/>
<dbReference type="Proteomes" id="UP000001695">
    <property type="component" value="Chromosome"/>
</dbReference>
<evidence type="ECO:0000313" key="2">
    <source>
        <dbReference type="Proteomes" id="UP000001695"/>
    </source>
</evidence>
<dbReference type="RefSeq" id="WP_012385137.1">
    <property type="nucleotide sequence ID" value="NC_010581.1"/>
</dbReference>
<keyword evidence="2" id="KW-1185">Reference proteome</keyword>
<dbReference type="STRING" id="395963.Bind_2161"/>
<evidence type="ECO:0000313" key="1">
    <source>
        <dbReference type="EMBL" id="ACB95781.1"/>
    </source>
</evidence>
<sequence length="184" mass="20695">MISTSGMVLNNPRLSERIAELFDQLKGNEALQTEFINSPHALICDNTPTNVSELTSKHKVTKFIFDALKDESLNLWLKAHRTKSQIFESESSFRDLARIFIDFGSLKNAEGTALLPEIGFTVVHSISRTYVKTLNNSTTFFTKISIVVEPPQIQYDARTTMQIVSLAEQLLHASNIPQHAPDEM</sequence>
<reference evidence="1 2" key="2">
    <citation type="journal article" date="2010" name="J. Bacteriol.">
        <title>Complete genome sequence of Beijerinckia indica subsp. indica.</title>
        <authorList>
            <person name="Tamas I."/>
            <person name="Dedysh S.N."/>
            <person name="Liesack W."/>
            <person name="Stott M.B."/>
            <person name="Alam M."/>
            <person name="Murrell J.C."/>
            <person name="Dunfield P.F."/>
        </authorList>
    </citation>
    <scope>NUCLEOTIDE SEQUENCE [LARGE SCALE GENOMIC DNA]</scope>
    <source>
        <strain evidence="2">ATCC 9039 / DSM 1715 / NCIMB 8712</strain>
    </source>
</reference>
<gene>
    <name evidence="1" type="ordered locus">Bind_2161</name>
</gene>
<accession>B2IGM0</accession>
<dbReference type="EMBL" id="CP001016">
    <property type="protein sequence ID" value="ACB95781.1"/>
    <property type="molecule type" value="Genomic_DNA"/>
</dbReference>
<protein>
    <submittedName>
        <fullName evidence="1">Uncharacterized protein</fullName>
    </submittedName>
</protein>
<organism evidence="1 2">
    <name type="scientific">Beijerinckia indica subsp. indica (strain ATCC 9039 / DSM 1715 / NCIMB 8712)</name>
    <dbReference type="NCBI Taxonomy" id="395963"/>
    <lineage>
        <taxon>Bacteria</taxon>
        <taxon>Pseudomonadati</taxon>
        <taxon>Pseudomonadota</taxon>
        <taxon>Alphaproteobacteria</taxon>
        <taxon>Hyphomicrobiales</taxon>
        <taxon>Beijerinckiaceae</taxon>
        <taxon>Beijerinckia</taxon>
    </lineage>
</organism>
<name>B2IGM0_BEII9</name>
<dbReference type="AlphaFoldDB" id="B2IGM0"/>